<dbReference type="GO" id="GO:0030246">
    <property type="term" value="F:carbohydrate binding"/>
    <property type="evidence" value="ECO:0007669"/>
    <property type="project" value="InterPro"/>
</dbReference>
<organism evidence="1 2">
    <name type="scientific">Amblyomma americanum</name>
    <name type="common">Lone star tick</name>
    <dbReference type="NCBI Taxonomy" id="6943"/>
    <lineage>
        <taxon>Eukaryota</taxon>
        <taxon>Metazoa</taxon>
        <taxon>Ecdysozoa</taxon>
        <taxon>Arthropoda</taxon>
        <taxon>Chelicerata</taxon>
        <taxon>Arachnida</taxon>
        <taxon>Acari</taxon>
        <taxon>Parasitiformes</taxon>
        <taxon>Ixodida</taxon>
        <taxon>Ixodoidea</taxon>
        <taxon>Ixodidae</taxon>
        <taxon>Amblyomminae</taxon>
        <taxon>Amblyomma</taxon>
    </lineage>
</organism>
<dbReference type="AlphaFoldDB" id="A0AAQ4D552"/>
<dbReference type="EMBL" id="JARKHS020035064">
    <property type="protein sequence ID" value="KAK8757592.1"/>
    <property type="molecule type" value="Genomic_DNA"/>
</dbReference>
<comment type="caution">
    <text evidence="1">The sequence shown here is derived from an EMBL/GenBank/DDBJ whole genome shotgun (WGS) entry which is preliminary data.</text>
</comment>
<proteinExistence type="predicted"/>
<dbReference type="GO" id="GO:0005975">
    <property type="term" value="P:carbohydrate metabolic process"/>
    <property type="evidence" value="ECO:0007669"/>
    <property type="project" value="InterPro"/>
</dbReference>
<dbReference type="GO" id="GO:0003824">
    <property type="term" value="F:catalytic activity"/>
    <property type="evidence" value="ECO:0007669"/>
    <property type="project" value="InterPro"/>
</dbReference>
<evidence type="ECO:0000313" key="1">
    <source>
        <dbReference type="EMBL" id="KAK8757592.1"/>
    </source>
</evidence>
<reference evidence="1 2" key="1">
    <citation type="journal article" date="2023" name="Arcadia Sci">
        <title>De novo assembly of a long-read Amblyomma americanum tick genome.</title>
        <authorList>
            <person name="Chou S."/>
            <person name="Poskanzer K.E."/>
            <person name="Rollins M."/>
            <person name="Thuy-Boun P.S."/>
        </authorList>
    </citation>
    <scope>NUCLEOTIDE SEQUENCE [LARGE SCALE GENOMIC DNA]</scope>
    <source>
        <strain evidence="1">F_SG_1</strain>
        <tissue evidence="1">Salivary glands</tissue>
    </source>
</reference>
<dbReference type="Gene3D" id="2.60.40.1360">
    <property type="match status" value="1"/>
</dbReference>
<gene>
    <name evidence="1" type="ORF">V5799_004776</name>
</gene>
<evidence type="ECO:0000313" key="2">
    <source>
        <dbReference type="Proteomes" id="UP001321473"/>
    </source>
</evidence>
<name>A0AAQ4D552_AMBAM</name>
<sequence length="134" mass="15535">MTRRRLSRRIPNRATMHASLFTSPAWPLLAQFSGLREELPENVHILTLEALSSSRLLLRLEHLLLEKEDKEVNDKPKPITVNVLFRYSFHTTSPSYGLDKLRGHKREGELTSRLPESLAGWRSVKLFLFPFSKL</sequence>
<protein>
    <submittedName>
        <fullName evidence="1">Uncharacterized protein</fullName>
    </submittedName>
</protein>
<keyword evidence="2" id="KW-1185">Reference proteome</keyword>
<accession>A0AAQ4D552</accession>
<dbReference type="SUPFAM" id="SSF74650">
    <property type="entry name" value="Galactose mutarotase-like"/>
    <property type="match status" value="1"/>
</dbReference>
<dbReference type="Proteomes" id="UP001321473">
    <property type="component" value="Unassembled WGS sequence"/>
</dbReference>
<dbReference type="InterPro" id="IPR011013">
    <property type="entry name" value="Gal_mutarotase_sf_dom"/>
</dbReference>